<dbReference type="GO" id="GO:0007635">
    <property type="term" value="P:chemosensory behavior"/>
    <property type="evidence" value="ECO:0000318"/>
    <property type="project" value="GO_Central"/>
</dbReference>
<dbReference type="PANTHER" id="PTHR21143:SF104">
    <property type="entry name" value="GUSTATORY RECEPTOR 8A-RELATED"/>
    <property type="match status" value="1"/>
</dbReference>
<feature type="transmembrane region" description="Helical" evidence="8">
    <location>
        <begin position="144"/>
        <end position="165"/>
    </location>
</feature>
<evidence type="ECO:0000256" key="4">
    <source>
        <dbReference type="ARBA" id="ARBA00022989"/>
    </source>
</evidence>
<dbReference type="PhylomeDB" id="D2A4L2"/>
<dbReference type="EMBL" id="KQ971344">
    <property type="protein sequence ID" value="EFA05774.1"/>
    <property type="molecule type" value="Genomic_DNA"/>
</dbReference>
<dbReference type="FunCoup" id="D2A4L2">
    <property type="interactions" value="37"/>
</dbReference>
<comment type="similarity">
    <text evidence="8">Belongs to the insect chemoreceptor superfamily. Gustatory receptor (GR) family.</text>
</comment>
<feature type="transmembrane region" description="Helical" evidence="8">
    <location>
        <begin position="20"/>
        <end position="37"/>
    </location>
</feature>
<keyword evidence="5 8" id="KW-0472">Membrane</keyword>
<name>D2A4L2_TRICA</name>
<feature type="transmembrane region" description="Helical" evidence="8">
    <location>
        <begin position="100"/>
        <end position="124"/>
    </location>
</feature>
<dbReference type="InParanoid" id="D2A4L2"/>
<keyword evidence="6 8" id="KW-0675">Receptor</keyword>
<dbReference type="Pfam" id="PF08395">
    <property type="entry name" value="7tm_7"/>
    <property type="match status" value="1"/>
</dbReference>
<evidence type="ECO:0000256" key="6">
    <source>
        <dbReference type="ARBA" id="ARBA00023170"/>
    </source>
</evidence>
<dbReference type="HOGENOM" id="CLU_060014_0_0_1"/>
<comment type="function">
    <text evidence="8">Gustatory receptor which mediates acceptance or avoidance behavior, depending on its substrates.</text>
</comment>
<dbReference type="GO" id="GO:0043025">
    <property type="term" value="C:neuronal cell body"/>
    <property type="evidence" value="ECO:0000318"/>
    <property type="project" value="GO_Central"/>
</dbReference>
<keyword evidence="4 8" id="KW-1133">Transmembrane helix</keyword>
<comment type="subcellular location">
    <subcellularLocation>
        <location evidence="1 8">Cell membrane</location>
        <topology evidence="1 8">Multi-pass membrane protein</topology>
    </subcellularLocation>
</comment>
<keyword evidence="7 8" id="KW-0807">Transducer</keyword>
<dbReference type="Proteomes" id="UP000007266">
    <property type="component" value="Linkage group 6"/>
</dbReference>
<evidence type="ECO:0000256" key="5">
    <source>
        <dbReference type="ARBA" id="ARBA00023136"/>
    </source>
</evidence>
<feature type="transmembrane region" description="Helical" evidence="8">
    <location>
        <begin position="223"/>
        <end position="247"/>
    </location>
</feature>
<evidence type="ECO:0000256" key="2">
    <source>
        <dbReference type="ARBA" id="ARBA00022475"/>
    </source>
</evidence>
<feature type="transmembrane region" description="Helical" evidence="8">
    <location>
        <begin position="298"/>
        <end position="316"/>
    </location>
</feature>
<reference evidence="9 10" key="1">
    <citation type="journal article" date="2008" name="Nature">
        <title>The genome of the model beetle and pest Tribolium castaneum.</title>
        <authorList>
            <consortium name="Tribolium Genome Sequencing Consortium"/>
            <person name="Richards S."/>
            <person name="Gibbs R.A."/>
            <person name="Weinstock G.M."/>
            <person name="Brown S.J."/>
            <person name="Denell R."/>
            <person name="Beeman R.W."/>
            <person name="Gibbs R."/>
            <person name="Beeman R.W."/>
            <person name="Brown S.J."/>
            <person name="Bucher G."/>
            <person name="Friedrich M."/>
            <person name="Grimmelikhuijzen C.J."/>
            <person name="Klingler M."/>
            <person name="Lorenzen M."/>
            <person name="Richards S."/>
            <person name="Roth S."/>
            <person name="Schroder R."/>
            <person name="Tautz D."/>
            <person name="Zdobnov E.M."/>
            <person name="Muzny D."/>
            <person name="Gibbs R.A."/>
            <person name="Weinstock G.M."/>
            <person name="Attaway T."/>
            <person name="Bell S."/>
            <person name="Buhay C.J."/>
            <person name="Chandrabose M.N."/>
            <person name="Chavez D."/>
            <person name="Clerk-Blankenburg K.P."/>
            <person name="Cree A."/>
            <person name="Dao M."/>
            <person name="Davis C."/>
            <person name="Chacko J."/>
            <person name="Dinh H."/>
            <person name="Dugan-Rocha S."/>
            <person name="Fowler G."/>
            <person name="Garner T.T."/>
            <person name="Garnes J."/>
            <person name="Gnirke A."/>
            <person name="Hawes A."/>
            <person name="Hernandez J."/>
            <person name="Hines S."/>
            <person name="Holder M."/>
            <person name="Hume J."/>
            <person name="Jhangiani S.N."/>
            <person name="Joshi V."/>
            <person name="Khan Z.M."/>
            <person name="Jackson L."/>
            <person name="Kovar C."/>
            <person name="Kowis A."/>
            <person name="Lee S."/>
            <person name="Lewis L.R."/>
            <person name="Margolis J."/>
            <person name="Morgan M."/>
            <person name="Nazareth L.V."/>
            <person name="Nguyen N."/>
            <person name="Okwuonu G."/>
            <person name="Parker D."/>
            <person name="Richards S."/>
            <person name="Ruiz S.J."/>
            <person name="Santibanez J."/>
            <person name="Savard J."/>
            <person name="Scherer S.E."/>
            <person name="Schneider B."/>
            <person name="Sodergren E."/>
            <person name="Tautz D."/>
            <person name="Vattahil S."/>
            <person name="Villasana D."/>
            <person name="White C.S."/>
            <person name="Wright R."/>
            <person name="Park Y."/>
            <person name="Beeman R.W."/>
            <person name="Lord J."/>
            <person name="Oppert B."/>
            <person name="Lorenzen M."/>
            <person name="Brown S."/>
            <person name="Wang L."/>
            <person name="Savard J."/>
            <person name="Tautz D."/>
            <person name="Richards S."/>
            <person name="Weinstock G."/>
            <person name="Gibbs R.A."/>
            <person name="Liu Y."/>
            <person name="Worley K."/>
            <person name="Weinstock G."/>
            <person name="Elsik C.G."/>
            <person name="Reese J.T."/>
            <person name="Elhaik E."/>
            <person name="Landan G."/>
            <person name="Graur D."/>
            <person name="Arensburger P."/>
            <person name="Atkinson P."/>
            <person name="Beeman R.W."/>
            <person name="Beidler J."/>
            <person name="Brown S.J."/>
            <person name="Demuth J.P."/>
            <person name="Drury D.W."/>
            <person name="Du Y.Z."/>
            <person name="Fujiwara H."/>
            <person name="Lorenzen M."/>
            <person name="Maselli V."/>
            <person name="Osanai M."/>
            <person name="Park Y."/>
            <person name="Robertson H.M."/>
            <person name="Tu Z."/>
            <person name="Wang J.J."/>
            <person name="Wang S."/>
            <person name="Richards S."/>
            <person name="Song H."/>
            <person name="Zhang L."/>
            <person name="Sodergren E."/>
            <person name="Werner D."/>
            <person name="Stanke M."/>
            <person name="Morgenstern B."/>
            <person name="Solovyev V."/>
            <person name="Kosarev P."/>
            <person name="Brown G."/>
            <person name="Chen H.C."/>
            <person name="Ermolaeva O."/>
            <person name="Hlavina W."/>
            <person name="Kapustin Y."/>
            <person name="Kiryutin B."/>
            <person name="Kitts P."/>
            <person name="Maglott D."/>
            <person name="Pruitt K."/>
            <person name="Sapojnikov V."/>
            <person name="Souvorov A."/>
            <person name="Mackey A.J."/>
            <person name="Waterhouse R.M."/>
            <person name="Wyder S."/>
            <person name="Zdobnov E.M."/>
            <person name="Zdobnov E.M."/>
            <person name="Wyder S."/>
            <person name="Kriventseva E.V."/>
            <person name="Kadowaki T."/>
            <person name="Bork P."/>
            <person name="Aranda M."/>
            <person name="Bao R."/>
            <person name="Beermann A."/>
            <person name="Berns N."/>
            <person name="Bolognesi R."/>
            <person name="Bonneton F."/>
            <person name="Bopp D."/>
            <person name="Brown S.J."/>
            <person name="Bucher G."/>
            <person name="Butts T."/>
            <person name="Chaumot A."/>
            <person name="Denell R.E."/>
            <person name="Ferrier D.E."/>
            <person name="Friedrich M."/>
            <person name="Gordon C.M."/>
            <person name="Jindra M."/>
            <person name="Klingler M."/>
            <person name="Lan Q."/>
            <person name="Lattorff H.M."/>
            <person name="Laudet V."/>
            <person name="von Levetsow C."/>
            <person name="Liu Z."/>
            <person name="Lutz R."/>
            <person name="Lynch J.A."/>
            <person name="da Fonseca R.N."/>
            <person name="Posnien N."/>
            <person name="Reuter R."/>
            <person name="Roth S."/>
            <person name="Savard J."/>
            <person name="Schinko J.B."/>
            <person name="Schmitt C."/>
            <person name="Schoppmeier M."/>
            <person name="Schroder R."/>
            <person name="Shippy T.D."/>
            <person name="Simonnet F."/>
            <person name="Marques-Souza H."/>
            <person name="Tautz D."/>
            <person name="Tomoyasu Y."/>
            <person name="Trauner J."/>
            <person name="Van der Zee M."/>
            <person name="Vervoort M."/>
            <person name="Wittkopp N."/>
            <person name="Wimmer E.A."/>
            <person name="Yang X."/>
            <person name="Jones A.K."/>
            <person name="Sattelle D.B."/>
            <person name="Ebert P.R."/>
            <person name="Nelson D."/>
            <person name="Scott J.G."/>
            <person name="Beeman R.W."/>
            <person name="Muthukrishnan S."/>
            <person name="Kramer K.J."/>
            <person name="Arakane Y."/>
            <person name="Beeman R.W."/>
            <person name="Zhu Q."/>
            <person name="Hogenkamp D."/>
            <person name="Dixit R."/>
            <person name="Oppert B."/>
            <person name="Jiang H."/>
            <person name="Zou Z."/>
            <person name="Marshall J."/>
            <person name="Elpidina E."/>
            <person name="Vinokurov K."/>
            <person name="Oppert C."/>
            <person name="Zou Z."/>
            <person name="Evans J."/>
            <person name="Lu Z."/>
            <person name="Zhao P."/>
            <person name="Sumathipala N."/>
            <person name="Altincicek B."/>
            <person name="Vilcinskas A."/>
            <person name="Williams M."/>
            <person name="Hultmark D."/>
            <person name="Hetru C."/>
            <person name="Jiang H."/>
            <person name="Grimmelikhuijzen C.J."/>
            <person name="Hauser F."/>
            <person name="Cazzamali G."/>
            <person name="Williamson M."/>
            <person name="Park Y."/>
            <person name="Li B."/>
            <person name="Tanaka Y."/>
            <person name="Predel R."/>
            <person name="Neupert S."/>
            <person name="Schachtner J."/>
            <person name="Verleyen P."/>
            <person name="Raible F."/>
            <person name="Bork P."/>
            <person name="Friedrich M."/>
            <person name="Walden K.K."/>
            <person name="Robertson H.M."/>
            <person name="Angeli S."/>
            <person name="Foret S."/>
            <person name="Bucher G."/>
            <person name="Schuetz S."/>
            <person name="Maleszka R."/>
            <person name="Wimmer E.A."/>
            <person name="Beeman R.W."/>
            <person name="Lorenzen M."/>
            <person name="Tomoyasu Y."/>
            <person name="Miller S.C."/>
            <person name="Grossmann D."/>
            <person name="Bucher G."/>
        </authorList>
    </citation>
    <scope>NUCLEOTIDE SEQUENCE [LARGE SCALE GENOMIC DNA]</scope>
    <source>
        <strain evidence="9 10">Georgia GA2</strain>
    </source>
</reference>
<dbReference type="GO" id="GO:0005886">
    <property type="term" value="C:plasma membrane"/>
    <property type="evidence" value="ECO:0007669"/>
    <property type="project" value="UniProtKB-SubCell"/>
</dbReference>
<protein>
    <recommendedName>
        <fullName evidence="8">Gustatory receptor</fullName>
    </recommendedName>
</protein>
<dbReference type="GO" id="GO:0008049">
    <property type="term" value="P:male courtship behavior"/>
    <property type="evidence" value="ECO:0000318"/>
    <property type="project" value="GO_Central"/>
</dbReference>
<evidence type="ECO:0000313" key="10">
    <source>
        <dbReference type="Proteomes" id="UP000007266"/>
    </source>
</evidence>
<organism evidence="9 10">
    <name type="scientific">Tribolium castaneum</name>
    <name type="common">Red flour beetle</name>
    <dbReference type="NCBI Taxonomy" id="7070"/>
    <lineage>
        <taxon>Eukaryota</taxon>
        <taxon>Metazoa</taxon>
        <taxon>Ecdysozoa</taxon>
        <taxon>Arthropoda</taxon>
        <taxon>Hexapoda</taxon>
        <taxon>Insecta</taxon>
        <taxon>Pterygota</taxon>
        <taxon>Neoptera</taxon>
        <taxon>Endopterygota</taxon>
        <taxon>Coleoptera</taxon>
        <taxon>Polyphaga</taxon>
        <taxon>Cucujiformia</taxon>
        <taxon>Tenebrionidae</taxon>
        <taxon>Tenebrionidae incertae sedis</taxon>
        <taxon>Tribolium</taxon>
    </lineage>
</organism>
<dbReference type="AlphaFoldDB" id="D2A4L2"/>
<sequence>MDLEMFGIFLTLADKFSGKVWPIVIVIIYIFAEFYSIKYREFYVTFKPIVKLLHSFTDLSLFLCNTYLILGLNFWKKGQWSEFWANLKLVKGKRMGKKRYYLELSCANLIYVLIVFYVVFYWYQEFPGDFFHRYLVRIIENHCVFLYNYFICTILVMLASGYQNLKSQLRNGRLKTVAFRMTMQKKTLELFNQTFGWSLFLVITQCISHTLQHLSNFIYHSHSFQIILVIVVSLFVQLIPMVTLIFLCGRVMEERKKIIKLTYEMDPSFGKSPEIVSLIRKTEIKITAANFFVLDKSTILGVLETIVAFVIVLAQFRT</sequence>
<keyword evidence="10" id="KW-1185">Reference proteome</keyword>
<evidence type="ECO:0000256" key="1">
    <source>
        <dbReference type="ARBA" id="ARBA00004651"/>
    </source>
</evidence>
<keyword evidence="2 8" id="KW-1003">Cell membrane</keyword>
<feature type="transmembrane region" description="Helical" evidence="8">
    <location>
        <begin position="190"/>
        <end position="211"/>
    </location>
</feature>
<keyword evidence="3 8" id="KW-0812">Transmembrane</keyword>
<proteinExistence type="inferred from homology"/>
<dbReference type="GO" id="GO:0030425">
    <property type="term" value="C:dendrite"/>
    <property type="evidence" value="ECO:0000318"/>
    <property type="project" value="GO_Central"/>
</dbReference>
<evidence type="ECO:0000256" key="8">
    <source>
        <dbReference type="RuleBase" id="RU363108"/>
    </source>
</evidence>
<accession>D2A4L2</accession>
<evidence type="ECO:0000313" key="9">
    <source>
        <dbReference type="EMBL" id="EFA05774.1"/>
    </source>
</evidence>
<reference evidence="9 10" key="2">
    <citation type="journal article" date="2010" name="Nucleic Acids Res.">
        <title>BeetleBase in 2010: revisions to provide comprehensive genomic information for Tribolium castaneum.</title>
        <authorList>
            <person name="Kim H.S."/>
            <person name="Murphy T."/>
            <person name="Xia J."/>
            <person name="Caragea D."/>
            <person name="Park Y."/>
            <person name="Beeman R.W."/>
            <person name="Lorenzen M.D."/>
            <person name="Butcher S."/>
            <person name="Manak J.R."/>
            <person name="Brown S.J."/>
        </authorList>
    </citation>
    <scope>GENOME REANNOTATION</scope>
    <source>
        <strain evidence="9 10">Georgia GA2</strain>
    </source>
</reference>
<dbReference type="PANTHER" id="PTHR21143">
    <property type="entry name" value="INVERTEBRATE GUSTATORY RECEPTOR"/>
    <property type="match status" value="1"/>
</dbReference>
<dbReference type="GO" id="GO:0050909">
    <property type="term" value="P:sensory perception of taste"/>
    <property type="evidence" value="ECO:0007669"/>
    <property type="project" value="InterPro"/>
</dbReference>
<evidence type="ECO:0000256" key="7">
    <source>
        <dbReference type="ARBA" id="ARBA00023224"/>
    </source>
</evidence>
<dbReference type="GO" id="GO:0030424">
    <property type="term" value="C:axon"/>
    <property type="evidence" value="ECO:0000318"/>
    <property type="project" value="GO_Central"/>
</dbReference>
<comment type="caution">
    <text evidence="8">Lacks conserved residue(s) required for the propagation of feature annotation.</text>
</comment>
<dbReference type="GO" id="GO:0007165">
    <property type="term" value="P:signal transduction"/>
    <property type="evidence" value="ECO:0007669"/>
    <property type="project" value="UniProtKB-KW"/>
</dbReference>
<dbReference type="InterPro" id="IPR013604">
    <property type="entry name" value="7TM_chemorcpt"/>
</dbReference>
<gene>
    <name evidence="9" type="primary">TcGr49</name>
    <name evidence="9" type="ORF">TcasGA2_TC030147</name>
</gene>
<evidence type="ECO:0000256" key="3">
    <source>
        <dbReference type="ARBA" id="ARBA00022692"/>
    </source>
</evidence>